<evidence type="ECO:0000256" key="3">
    <source>
        <dbReference type="ARBA" id="ARBA00022729"/>
    </source>
</evidence>
<dbReference type="SUPFAM" id="SSF74748">
    <property type="entry name" value="Variable surface antigen VlsE"/>
    <property type="match status" value="1"/>
</dbReference>
<comment type="caution">
    <text evidence="9">The sequence shown here is derived from an EMBL/GenBank/DDBJ whole genome shotgun (WGS) entry which is preliminary data.</text>
</comment>
<evidence type="ECO:0000256" key="1">
    <source>
        <dbReference type="ARBA" id="ARBA00003932"/>
    </source>
</evidence>
<dbReference type="PATRIC" id="fig|1432657.3.peg.1762"/>
<evidence type="ECO:0000256" key="2">
    <source>
        <dbReference type="ARBA" id="ARBA00004459"/>
    </source>
</evidence>
<dbReference type="GO" id="GO:0009279">
    <property type="term" value="C:cell outer membrane"/>
    <property type="evidence" value="ECO:0007669"/>
    <property type="project" value="UniProtKB-SubCell"/>
</dbReference>
<accession>W6TJ80</accession>
<dbReference type="InterPro" id="IPR000680">
    <property type="entry name" value="Borrelia_lipo"/>
</dbReference>
<protein>
    <recommendedName>
        <fullName evidence="8">Variable large protein</fullName>
    </recommendedName>
</protein>
<evidence type="ECO:0000256" key="4">
    <source>
        <dbReference type="ARBA" id="ARBA00023136"/>
    </source>
</evidence>
<evidence type="ECO:0000313" key="10">
    <source>
        <dbReference type="Proteomes" id="UP000019148"/>
    </source>
</evidence>
<keyword evidence="3" id="KW-0732">Signal</keyword>
<name>W6TJ80_9SPIR</name>
<keyword evidence="5 8" id="KW-0564">Palmitate</keyword>
<evidence type="ECO:0000256" key="7">
    <source>
        <dbReference type="ARBA" id="ARBA00023288"/>
    </source>
</evidence>
<evidence type="ECO:0000256" key="8">
    <source>
        <dbReference type="RuleBase" id="RU363105"/>
    </source>
</evidence>
<evidence type="ECO:0000313" key="9">
    <source>
        <dbReference type="EMBL" id="ETZ17194.1"/>
    </source>
</evidence>
<evidence type="ECO:0000256" key="5">
    <source>
        <dbReference type="ARBA" id="ARBA00023139"/>
    </source>
</evidence>
<dbReference type="AlphaFoldDB" id="W6TJ80"/>
<dbReference type="EMBL" id="AZIT01000085">
    <property type="protein sequence ID" value="ETZ17194.1"/>
    <property type="molecule type" value="Genomic_DNA"/>
</dbReference>
<sequence>MRFRGKVESVNAIVKGIKAVVEVVLKGNEGSAEASKTGEDEKKISW</sequence>
<reference evidence="9 10" key="1">
    <citation type="submission" date="2013-12" db="EMBL/GenBank/DDBJ databases">
        <title>Comparative genomics of relapsing fever spirochetes.</title>
        <authorList>
            <person name="Schwan T.G."/>
            <person name="Raffel S.J."/>
            <person name="Porcella S.F."/>
        </authorList>
    </citation>
    <scope>NUCLEOTIDE SEQUENCE [LARGE SCALE GENOMIC DNA]</scope>
    <source>
        <strain evidence="9 10">CR2A</strain>
    </source>
</reference>
<keyword evidence="7 8" id="KW-0449">Lipoprotein</keyword>
<keyword evidence="6 8" id="KW-0998">Cell outer membrane</keyword>
<comment type="subcellular location">
    <subcellularLocation>
        <location evidence="2 8">Cell outer membrane</location>
        <topology evidence="2 8">Lipid-anchor</topology>
    </subcellularLocation>
</comment>
<comment type="function">
    <text evidence="1 8">The Vlp and Vsp proteins are antigenically distinct proteins, only one vlp or vsp gene is transcriptionally active at any one time. Switching between these genes is a mechanism of host immune response evasion.</text>
</comment>
<dbReference type="Pfam" id="PF00921">
    <property type="entry name" value="Lipoprotein_2"/>
    <property type="match status" value="1"/>
</dbReference>
<dbReference type="Proteomes" id="UP000019148">
    <property type="component" value="Unassembled WGS sequence"/>
</dbReference>
<evidence type="ECO:0000256" key="6">
    <source>
        <dbReference type="ARBA" id="ARBA00023237"/>
    </source>
</evidence>
<gene>
    <name evidence="9" type="ORF">BDCR2A_01884</name>
</gene>
<keyword evidence="4 8" id="KW-0472">Membrane</keyword>
<organism evidence="9 10">
    <name type="scientific">Borrelia duttonii CR2A</name>
    <dbReference type="NCBI Taxonomy" id="1432657"/>
    <lineage>
        <taxon>Bacteria</taxon>
        <taxon>Pseudomonadati</taxon>
        <taxon>Spirochaetota</taxon>
        <taxon>Spirochaetia</taxon>
        <taxon>Spirochaetales</taxon>
        <taxon>Borreliaceae</taxon>
        <taxon>Borrelia</taxon>
    </lineage>
</organism>
<proteinExistence type="predicted"/>